<evidence type="ECO:0000313" key="1">
    <source>
        <dbReference type="EMBL" id="CAG6444876.1"/>
    </source>
</evidence>
<protein>
    <submittedName>
        <fullName evidence="1">(northern house mosquito) hypothetical protein</fullName>
    </submittedName>
</protein>
<accession>A0A8D7ZY53</accession>
<name>A0A8D7ZY53_CULPI</name>
<dbReference type="EMBL" id="HBUE01003728">
    <property type="protein sequence ID" value="CAG6444876.1"/>
    <property type="molecule type" value="Transcribed_RNA"/>
</dbReference>
<sequence length="125" mass="13655">MGVEGTDLGSSNRDLEENPLELSAGPPQCWFDGMWCGSGVDGTDRDRLLYGMDDLLNISSCWSRMSAMDGSWSSSLMAGRTTLDDEEEGGSFSMSRMLFGSEKSSHSDGTGVCEMEVKLEWLYPS</sequence>
<organism evidence="1">
    <name type="scientific">Culex pipiens</name>
    <name type="common">House mosquito</name>
    <dbReference type="NCBI Taxonomy" id="7175"/>
    <lineage>
        <taxon>Eukaryota</taxon>
        <taxon>Metazoa</taxon>
        <taxon>Ecdysozoa</taxon>
        <taxon>Arthropoda</taxon>
        <taxon>Hexapoda</taxon>
        <taxon>Insecta</taxon>
        <taxon>Pterygota</taxon>
        <taxon>Neoptera</taxon>
        <taxon>Endopterygota</taxon>
        <taxon>Diptera</taxon>
        <taxon>Nematocera</taxon>
        <taxon>Culicoidea</taxon>
        <taxon>Culicidae</taxon>
        <taxon>Culicinae</taxon>
        <taxon>Culicini</taxon>
        <taxon>Culex</taxon>
        <taxon>Culex</taxon>
    </lineage>
</organism>
<dbReference type="AlphaFoldDB" id="A0A8D7ZY53"/>
<reference evidence="1" key="1">
    <citation type="submission" date="2021-05" db="EMBL/GenBank/DDBJ databases">
        <authorList>
            <person name="Alioto T."/>
            <person name="Alioto T."/>
            <person name="Gomez Garrido J."/>
        </authorList>
    </citation>
    <scope>NUCLEOTIDE SEQUENCE</scope>
</reference>
<proteinExistence type="predicted"/>